<gene>
    <name evidence="2" type="ORF">KP509_14G074700</name>
</gene>
<dbReference type="OrthoDB" id="10266005at2759"/>
<dbReference type="OMA" id="NIYLCAF"/>
<evidence type="ECO:0000256" key="1">
    <source>
        <dbReference type="SAM" id="MobiDB-lite"/>
    </source>
</evidence>
<dbReference type="AlphaFoldDB" id="A0A8T2TEF2"/>
<comment type="caution">
    <text evidence="2">The sequence shown here is derived from an EMBL/GenBank/DDBJ whole genome shotgun (WGS) entry which is preliminary data.</text>
</comment>
<organism evidence="2 3">
    <name type="scientific">Ceratopteris richardii</name>
    <name type="common">Triangle waterfern</name>
    <dbReference type="NCBI Taxonomy" id="49495"/>
    <lineage>
        <taxon>Eukaryota</taxon>
        <taxon>Viridiplantae</taxon>
        <taxon>Streptophyta</taxon>
        <taxon>Embryophyta</taxon>
        <taxon>Tracheophyta</taxon>
        <taxon>Polypodiopsida</taxon>
        <taxon>Polypodiidae</taxon>
        <taxon>Polypodiales</taxon>
        <taxon>Pteridineae</taxon>
        <taxon>Pteridaceae</taxon>
        <taxon>Parkerioideae</taxon>
        <taxon>Ceratopteris</taxon>
    </lineage>
</organism>
<proteinExistence type="predicted"/>
<feature type="region of interest" description="Disordered" evidence="1">
    <location>
        <begin position="57"/>
        <end position="78"/>
    </location>
</feature>
<dbReference type="EMBL" id="CM035419">
    <property type="protein sequence ID" value="KAH7416093.1"/>
    <property type="molecule type" value="Genomic_DNA"/>
</dbReference>
<dbReference type="PANTHER" id="PTHR35716:SF5">
    <property type="entry name" value="RING-TYPE DOMAIN-CONTAINING PROTEIN"/>
    <property type="match status" value="1"/>
</dbReference>
<keyword evidence="3" id="KW-1185">Reference proteome</keyword>
<name>A0A8T2TEF2_CERRI</name>
<sequence>MPTLPSAVGLGMLEMSADCRRLSPAHYMSFCLHIRQNLNCRLLVNRIRCRRPQGKVSASSFRSPESIERNDAADSGPVVGPHPELTVEDAVRVQLDALSRNDKPRRDHGLEVMYHFANAEGTLEGASLSCYFGFPSDLYHFGHFCSKFRSRLKNLLCITSFQIMEKIVTNSDGGIPTAKVRVQVTMAGNESSYFTFVMSKIKRGLQSPCWLTDAISEDEI</sequence>
<accession>A0A8T2TEF2</accession>
<reference evidence="2" key="1">
    <citation type="submission" date="2021-08" db="EMBL/GenBank/DDBJ databases">
        <title>WGS assembly of Ceratopteris richardii.</title>
        <authorList>
            <person name="Marchant D.B."/>
            <person name="Chen G."/>
            <person name="Jenkins J."/>
            <person name="Shu S."/>
            <person name="Leebens-Mack J."/>
            <person name="Grimwood J."/>
            <person name="Schmutz J."/>
            <person name="Soltis P."/>
            <person name="Soltis D."/>
            <person name="Chen Z.-H."/>
        </authorList>
    </citation>
    <scope>NUCLEOTIDE SEQUENCE</scope>
    <source>
        <strain evidence="2">Whitten #5841</strain>
        <tissue evidence="2">Leaf</tissue>
    </source>
</reference>
<evidence type="ECO:0000313" key="3">
    <source>
        <dbReference type="Proteomes" id="UP000825935"/>
    </source>
</evidence>
<dbReference type="Proteomes" id="UP000825935">
    <property type="component" value="Chromosome 14"/>
</dbReference>
<evidence type="ECO:0000313" key="2">
    <source>
        <dbReference type="EMBL" id="KAH7416093.1"/>
    </source>
</evidence>
<protein>
    <submittedName>
        <fullName evidence="2">Uncharacterized protein</fullName>
    </submittedName>
</protein>
<dbReference type="PANTHER" id="PTHR35716">
    <property type="entry name" value="OS05G0574700 PROTEIN-RELATED"/>
    <property type="match status" value="1"/>
</dbReference>